<gene>
    <name evidence="1" type="primary">g1144</name>
    <name evidence="1" type="ORF">VP750_LOCUS991</name>
</gene>
<dbReference type="EMBL" id="CAXHTA020000002">
    <property type="protein sequence ID" value="CAL5219332.1"/>
    <property type="molecule type" value="Genomic_DNA"/>
</dbReference>
<reference evidence="1 2" key="1">
    <citation type="submission" date="2024-06" db="EMBL/GenBank/DDBJ databases">
        <authorList>
            <person name="Kraege A."/>
            <person name="Thomma B."/>
        </authorList>
    </citation>
    <scope>NUCLEOTIDE SEQUENCE [LARGE SCALE GENOMIC DNA]</scope>
</reference>
<dbReference type="CDD" id="cd00009">
    <property type="entry name" value="AAA"/>
    <property type="match status" value="1"/>
</dbReference>
<protein>
    <submittedName>
        <fullName evidence="1">G1144 protein</fullName>
    </submittedName>
</protein>
<sequence length="434" mass="47471">MSGTAILDGQQELVKGSGCSQPLALGHVDLAARTEKTEIIGRLKSSDGKGAMEDAKGGRILIDPEHKLGPGPYFHHLMGPGGTPFSYDYVGKPGQGLKARGYHTQRETTVITVLKAAMRAGAVMVTGPPRSGKTSLLQLLHQAAVRSELFSFTYYVNIAENDGSLEEGLAQHGTCWEKLFTAASADAGSGEMGLLLVDEAQLLFGKDVLFWSGIKALLMGPQPFQDIPVLRVIVACSYICSPSGFAGGWQLNWPSCCIVTLDSGMSLDKLQFSKPEYQELLCTFRMLMRPDALFSKEVRRALYHDTAGQAGLITGLLDHTLGQLEEKPFQPGEFDKTLGVNMKPGTLKISLLAPFQSFLQKTAKACPQTRSVLRRLLKKDCRAEGINQIEDWGVWSTARDLYYKGYFAQREVNGVDHIGFISLLHRQVSEELDV</sequence>
<evidence type="ECO:0000313" key="1">
    <source>
        <dbReference type="EMBL" id="CAL5219332.1"/>
    </source>
</evidence>
<evidence type="ECO:0000313" key="2">
    <source>
        <dbReference type="Proteomes" id="UP001497392"/>
    </source>
</evidence>
<proteinExistence type="predicted"/>
<organism evidence="1 2">
    <name type="scientific">Coccomyxa viridis</name>
    <dbReference type="NCBI Taxonomy" id="1274662"/>
    <lineage>
        <taxon>Eukaryota</taxon>
        <taxon>Viridiplantae</taxon>
        <taxon>Chlorophyta</taxon>
        <taxon>core chlorophytes</taxon>
        <taxon>Trebouxiophyceae</taxon>
        <taxon>Trebouxiophyceae incertae sedis</taxon>
        <taxon>Coccomyxaceae</taxon>
        <taxon>Coccomyxa</taxon>
    </lineage>
</organism>
<dbReference type="SUPFAM" id="SSF52540">
    <property type="entry name" value="P-loop containing nucleoside triphosphate hydrolases"/>
    <property type="match status" value="1"/>
</dbReference>
<keyword evidence="2" id="KW-1185">Reference proteome</keyword>
<accession>A0ABP1FP59</accession>
<comment type="caution">
    <text evidence="1">The sequence shown here is derived from an EMBL/GenBank/DDBJ whole genome shotgun (WGS) entry which is preliminary data.</text>
</comment>
<dbReference type="InterPro" id="IPR027417">
    <property type="entry name" value="P-loop_NTPase"/>
</dbReference>
<name>A0ABP1FP59_9CHLO</name>
<dbReference type="Proteomes" id="UP001497392">
    <property type="component" value="Unassembled WGS sequence"/>
</dbReference>